<evidence type="ECO:0000313" key="3">
    <source>
        <dbReference type="Proteomes" id="UP000502508"/>
    </source>
</evidence>
<reference evidence="2 3" key="1">
    <citation type="submission" date="2020-03" db="EMBL/GenBank/DDBJ databases">
        <title>Whole genome shotgun sequence of Phytohabitans flavus NBRC 107702.</title>
        <authorList>
            <person name="Komaki H."/>
            <person name="Tamura T."/>
        </authorList>
    </citation>
    <scope>NUCLEOTIDE SEQUENCE [LARGE SCALE GENOMIC DNA]</scope>
    <source>
        <strain evidence="2 3">NBRC 107702</strain>
    </source>
</reference>
<proteinExistence type="predicted"/>
<organism evidence="2 3">
    <name type="scientific">Phytohabitans flavus</name>
    <dbReference type="NCBI Taxonomy" id="1076124"/>
    <lineage>
        <taxon>Bacteria</taxon>
        <taxon>Bacillati</taxon>
        <taxon>Actinomycetota</taxon>
        <taxon>Actinomycetes</taxon>
        <taxon>Micromonosporales</taxon>
        <taxon>Micromonosporaceae</taxon>
    </lineage>
</organism>
<evidence type="ECO:0000256" key="1">
    <source>
        <dbReference type="SAM" id="Phobius"/>
    </source>
</evidence>
<keyword evidence="1" id="KW-1133">Transmembrane helix</keyword>
<protein>
    <recommendedName>
        <fullName evidence="4">Integral membrane plasmid transfer protein</fullName>
    </recommendedName>
</protein>
<accession>A0A6F8XSZ2</accession>
<keyword evidence="1" id="KW-0812">Transmembrane</keyword>
<evidence type="ECO:0000313" key="2">
    <source>
        <dbReference type="EMBL" id="BCB76954.1"/>
    </source>
</evidence>
<dbReference type="EMBL" id="AP022870">
    <property type="protein sequence ID" value="BCB76954.1"/>
    <property type="molecule type" value="Genomic_DNA"/>
</dbReference>
<dbReference type="Proteomes" id="UP000502508">
    <property type="component" value="Chromosome"/>
</dbReference>
<evidence type="ECO:0008006" key="4">
    <source>
        <dbReference type="Google" id="ProtNLM"/>
    </source>
</evidence>
<feature type="transmembrane region" description="Helical" evidence="1">
    <location>
        <begin position="32"/>
        <end position="53"/>
    </location>
</feature>
<name>A0A6F8XSZ2_9ACTN</name>
<feature type="transmembrane region" description="Helical" evidence="1">
    <location>
        <begin position="65"/>
        <end position="85"/>
    </location>
</feature>
<keyword evidence="3" id="KW-1185">Reference proteome</keyword>
<dbReference type="RefSeq" id="WP_173036879.1">
    <property type="nucleotide sequence ID" value="NZ_AP022870.1"/>
</dbReference>
<dbReference type="AlphaFoldDB" id="A0A6F8XSZ2"/>
<keyword evidence="1" id="KW-0472">Membrane</keyword>
<reference evidence="2 3" key="2">
    <citation type="submission" date="2020-03" db="EMBL/GenBank/DDBJ databases">
        <authorList>
            <person name="Ichikawa N."/>
            <person name="Kimura A."/>
            <person name="Kitahashi Y."/>
            <person name="Uohara A."/>
        </authorList>
    </citation>
    <scope>NUCLEOTIDE SEQUENCE [LARGE SCALE GENOMIC DNA]</scope>
    <source>
        <strain evidence="2 3">NBRC 107702</strain>
    </source>
</reference>
<sequence>MAEGGAGSAYAGLISDQLAEERSRKASLEARGVSVITTSGVLVTVLFALSAGLRSVGDARLPGVARVTLLLALVTFVLAALFGLATNLPLRYKEPTPEGLAQLVDREYWAAPAVIGELRVAESKVRVLAAARAANRIKVTLLLVGAFLELLAVAFLAVAVANVLYAA</sequence>
<dbReference type="KEGG" id="pfla:Pflav_033640"/>
<feature type="transmembrane region" description="Helical" evidence="1">
    <location>
        <begin position="141"/>
        <end position="165"/>
    </location>
</feature>
<gene>
    <name evidence="2" type="ORF">Pflav_033640</name>
</gene>